<dbReference type="OrthoDB" id="1417483at2759"/>
<dbReference type="EMBL" id="CM002291">
    <property type="protein sequence ID" value="ESW24552.1"/>
    <property type="molecule type" value="Genomic_DNA"/>
</dbReference>
<accession>V7C2Z9</accession>
<dbReference type="Proteomes" id="UP000000226">
    <property type="component" value="Chromosome 4"/>
</dbReference>
<dbReference type="STRING" id="3885.V7C2Z9"/>
<reference evidence="3" key="1">
    <citation type="journal article" date="2014" name="Nat. Genet.">
        <title>A reference genome for common bean and genome-wide analysis of dual domestications.</title>
        <authorList>
            <person name="Schmutz J."/>
            <person name="McClean P.E."/>
            <person name="Mamidi S."/>
            <person name="Wu G.A."/>
            <person name="Cannon S.B."/>
            <person name="Grimwood J."/>
            <person name="Jenkins J."/>
            <person name="Shu S."/>
            <person name="Song Q."/>
            <person name="Chavarro C."/>
            <person name="Torres-Torres M."/>
            <person name="Geffroy V."/>
            <person name="Moghaddam S.M."/>
            <person name="Gao D."/>
            <person name="Abernathy B."/>
            <person name="Barry K."/>
            <person name="Blair M."/>
            <person name="Brick M.A."/>
            <person name="Chovatia M."/>
            <person name="Gepts P."/>
            <person name="Goodstein D.M."/>
            <person name="Gonzales M."/>
            <person name="Hellsten U."/>
            <person name="Hyten D.L."/>
            <person name="Jia G."/>
            <person name="Kelly J.D."/>
            <person name="Kudrna D."/>
            <person name="Lee R."/>
            <person name="Richard M.M."/>
            <person name="Miklas P.N."/>
            <person name="Osorno J.M."/>
            <person name="Rodrigues J."/>
            <person name="Thareau V."/>
            <person name="Urrea C.A."/>
            <person name="Wang M."/>
            <person name="Yu Y."/>
            <person name="Zhang M."/>
            <person name="Wing R.A."/>
            <person name="Cregan P.B."/>
            <person name="Rokhsar D.S."/>
            <person name="Jackson S.A."/>
        </authorList>
    </citation>
    <scope>NUCLEOTIDE SEQUENCE [LARGE SCALE GENOMIC DNA]</scope>
    <source>
        <strain evidence="3">cv. G19833</strain>
    </source>
</reference>
<evidence type="ECO:0000313" key="2">
    <source>
        <dbReference type="EMBL" id="ESW24552.1"/>
    </source>
</evidence>
<dbReference type="Gene3D" id="3.40.50.261">
    <property type="entry name" value="Succinyl-CoA synthetase domains"/>
    <property type="match status" value="1"/>
</dbReference>
<dbReference type="InterPro" id="IPR016102">
    <property type="entry name" value="Succinyl-CoA_synth-like"/>
</dbReference>
<evidence type="ECO:0000313" key="3">
    <source>
        <dbReference type="Proteomes" id="UP000000226"/>
    </source>
</evidence>
<comment type="subunit">
    <text evidence="1">Heterooctamer of 4 alpha and 4 beta chains.</text>
</comment>
<name>V7C2Z9_PHAVU</name>
<dbReference type="AlphaFoldDB" id="V7C2Z9"/>
<dbReference type="Gramene" id="ESW24552">
    <property type="protein sequence ID" value="ESW24552"/>
    <property type="gene ID" value="PHAVU_004G140200g"/>
</dbReference>
<sequence>MTEQESGNEKPIVAFIAGLTAPPDRHMGHAGGEQNFSEARYWLYNINRVNSTQLMYMKNINEEDIANFVCWDTRPYQKIFINGYQTWSQGESRLHLLLNFVNNGAPLDSNMSSSRTHVFVSNTIY</sequence>
<keyword evidence="3" id="KW-1185">Reference proteome</keyword>
<evidence type="ECO:0000256" key="1">
    <source>
        <dbReference type="ARBA" id="ARBA00011412"/>
    </source>
</evidence>
<gene>
    <name evidence="2" type="ORF">PHAVU_004G140200g</name>
</gene>
<proteinExistence type="predicted"/>
<organism evidence="2 3">
    <name type="scientific">Phaseolus vulgaris</name>
    <name type="common">Kidney bean</name>
    <name type="synonym">French bean</name>
    <dbReference type="NCBI Taxonomy" id="3885"/>
    <lineage>
        <taxon>Eukaryota</taxon>
        <taxon>Viridiplantae</taxon>
        <taxon>Streptophyta</taxon>
        <taxon>Embryophyta</taxon>
        <taxon>Tracheophyta</taxon>
        <taxon>Spermatophyta</taxon>
        <taxon>Magnoliopsida</taxon>
        <taxon>eudicotyledons</taxon>
        <taxon>Gunneridae</taxon>
        <taxon>Pentapetalae</taxon>
        <taxon>rosids</taxon>
        <taxon>fabids</taxon>
        <taxon>Fabales</taxon>
        <taxon>Fabaceae</taxon>
        <taxon>Papilionoideae</taxon>
        <taxon>50 kb inversion clade</taxon>
        <taxon>NPAAA clade</taxon>
        <taxon>indigoferoid/millettioid clade</taxon>
        <taxon>Phaseoleae</taxon>
        <taxon>Phaseolus</taxon>
    </lineage>
</organism>
<protein>
    <submittedName>
        <fullName evidence="2">Uncharacterized protein</fullName>
    </submittedName>
</protein>